<dbReference type="Pfam" id="PF14383">
    <property type="entry name" value="VARLMGL"/>
    <property type="match status" value="1"/>
</dbReference>
<evidence type="ECO:0000313" key="4">
    <source>
        <dbReference type="EMBL" id="KAE9598166.1"/>
    </source>
</evidence>
<dbReference type="AlphaFoldDB" id="A0A6A4NX48"/>
<feature type="compositionally biased region" description="Polar residues" evidence="1">
    <location>
        <begin position="293"/>
        <end position="325"/>
    </location>
</feature>
<dbReference type="EMBL" id="WOCE01000015">
    <property type="protein sequence ID" value="KAE9598166.1"/>
    <property type="molecule type" value="Genomic_DNA"/>
</dbReference>
<name>A0A6A4NX48_LUPAL</name>
<organism evidence="4 5">
    <name type="scientific">Lupinus albus</name>
    <name type="common">White lupine</name>
    <name type="synonym">Lupinus termis</name>
    <dbReference type="NCBI Taxonomy" id="3870"/>
    <lineage>
        <taxon>Eukaryota</taxon>
        <taxon>Viridiplantae</taxon>
        <taxon>Streptophyta</taxon>
        <taxon>Embryophyta</taxon>
        <taxon>Tracheophyta</taxon>
        <taxon>Spermatophyta</taxon>
        <taxon>Magnoliopsida</taxon>
        <taxon>eudicotyledons</taxon>
        <taxon>Gunneridae</taxon>
        <taxon>Pentapetalae</taxon>
        <taxon>rosids</taxon>
        <taxon>fabids</taxon>
        <taxon>Fabales</taxon>
        <taxon>Fabaceae</taxon>
        <taxon>Papilionoideae</taxon>
        <taxon>50 kb inversion clade</taxon>
        <taxon>genistoids sensu lato</taxon>
        <taxon>core genistoids</taxon>
        <taxon>Genisteae</taxon>
        <taxon>Lupinus</taxon>
    </lineage>
</organism>
<feature type="region of interest" description="Disordered" evidence="1">
    <location>
        <begin position="288"/>
        <end position="444"/>
    </location>
</feature>
<reference evidence="5" key="1">
    <citation type="journal article" date="2020" name="Nat. Commun.">
        <title>Genome sequence of the cluster root forming white lupin.</title>
        <authorList>
            <person name="Hufnagel B."/>
            <person name="Marques A."/>
            <person name="Soriano A."/>
            <person name="Marques L."/>
            <person name="Divol F."/>
            <person name="Doumas P."/>
            <person name="Sallet E."/>
            <person name="Mancinotti D."/>
            <person name="Carrere S."/>
            <person name="Marande W."/>
            <person name="Arribat S."/>
            <person name="Keller J."/>
            <person name="Huneau C."/>
            <person name="Blein T."/>
            <person name="Aime D."/>
            <person name="Laguerre M."/>
            <person name="Taylor J."/>
            <person name="Schubert V."/>
            <person name="Nelson M."/>
            <person name="Geu-Flores F."/>
            <person name="Crespi M."/>
            <person name="Gallardo-Guerrero K."/>
            <person name="Delaux P.-M."/>
            <person name="Salse J."/>
            <person name="Berges H."/>
            <person name="Guyot R."/>
            <person name="Gouzy J."/>
            <person name="Peret B."/>
        </authorList>
    </citation>
    <scope>NUCLEOTIDE SEQUENCE [LARGE SCALE GENOMIC DNA]</scope>
    <source>
        <strain evidence="5">cv. Amiga</strain>
    </source>
</reference>
<dbReference type="PANTHER" id="PTHR21726:SF59">
    <property type="entry name" value="DUF4378 DOMAIN PROTEIN"/>
    <property type="match status" value="1"/>
</dbReference>
<sequence length="907" mass="101675">MEMQKECSKGSFFSLFDWNSKSRKKLLWNNPNLPEGSKHGKENVENMPMVTNRIKVDKNGASPSNIVSSDFSCALSVNSDEGYVSKAPGLVARLMGLDSLPTSEVTELSSASLYGSNSHSAYHCRENALYSKDNFRHVDYRNVPLKVRSSWDAMESKAQKVGNCPIKRFQTEILPPSSAKPIPVTHNKLLSPIKSPGFMTAKNAAHVMEAATKIIEASPRPYLRNKMSSVGSSSVPLRILDLKERLEASQFVAMPEKLVGPRTANLANGKHGESNNNLCKYAPALNGSRDLGKTSSRNLSSKAKSVSHSIQSQTNVQSRDTVTENGNKKYLKQKGQAEIKSIQFSRSQKPSTQRAMQQKTGRSRDSNVLGQNNQKQNSLTNKGKSTSKTDFTKPTTQTSSSESSTRIRKTKNEGAVNAKIQPKRSSTRATDFQKGIPPFDSISKNKKYMSRDVHEARGHDKAVNNFESKSIKCNVTTDGSIDEDAFNMKESKDVISFTFTSPLRRSTPESLSFADQVVESRNRTDLDSFGHNDNHYPKKLSFSPPGLPIINGDSLSYLLEKKLQELTSRIDLPQCTLATKESSADSRSFLQDQVPSFVSPTSGEQGGSFHPYLFSDKLDNMHDWRYSNDGHMNQQFQKVMEDTSCSGYGDNGNDRSCQHPRAVTVFESPSVSESYMDSEDSVYGGTVFSYIQDEEVSNFSDINESVSLEKEPSSGQSSSVLADENMAVKQLSEMTNLDDFKISRYMGLEYVHDILTNAEFMAEEYVIGQINTIIMPNIFDRLENQIDETENCEEFSKLERKVVYDYVSEWLELRCSRAFVGTCKGWPRWMISIQKKSVLAEELYKQMFGFINIEEEVMVDELVDNDMSIGFGRWLDFDVEAFEEGLEFEQEILDSLMNELVSDLLHV</sequence>
<proteinExistence type="predicted"/>
<dbReference type="InterPro" id="IPR032795">
    <property type="entry name" value="DUF3741-assoc"/>
</dbReference>
<dbReference type="Pfam" id="PF14309">
    <property type="entry name" value="DUF4378"/>
    <property type="match status" value="1"/>
</dbReference>
<protein>
    <recommendedName>
        <fullName evidence="6">DUF4378 domain-containing protein</fullName>
    </recommendedName>
</protein>
<keyword evidence="5" id="KW-1185">Reference proteome</keyword>
<feature type="domain" description="DUF3741" evidence="3">
    <location>
        <begin position="76"/>
        <end position="105"/>
    </location>
</feature>
<dbReference type="Proteomes" id="UP000447434">
    <property type="component" value="Chromosome 15"/>
</dbReference>
<dbReference type="PANTHER" id="PTHR21726">
    <property type="entry name" value="PHOSPHATIDYLINOSITOL N-ACETYLGLUCOSAMINYLTRANSFERASE SUBUNIT P DOWN SYNDROME CRITICAL REGION PROTEIN 5 -RELATED"/>
    <property type="match status" value="1"/>
</dbReference>
<dbReference type="OrthoDB" id="765769at2759"/>
<feature type="region of interest" description="Disordered" evidence="1">
    <location>
        <begin position="262"/>
        <end position="281"/>
    </location>
</feature>
<evidence type="ECO:0000259" key="2">
    <source>
        <dbReference type="Pfam" id="PF14309"/>
    </source>
</evidence>
<evidence type="ECO:0008006" key="6">
    <source>
        <dbReference type="Google" id="ProtNLM"/>
    </source>
</evidence>
<dbReference type="InterPro" id="IPR025486">
    <property type="entry name" value="DUF4378"/>
</dbReference>
<accession>A0A6A4NX48</accession>
<feature type="domain" description="DUF4378" evidence="2">
    <location>
        <begin position="748"/>
        <end position="899"/>
    </location>
</feature>
<evidence type="ECO:0000259" key="3">
    <source>
        <dbReference type="Pfam" id="PF14383"/>
    </source>
</evidence>
<feature type="compositionally biased region" description="Low complexity" evidence="1">
    <location>
        <begin position="392"/>
        <end position="404"/>
    </location>
</feature>
<gene>
    <name evidence="4" type="ORF">Lalb_Chr15g0077651</name>
</gene>
<evidence type="ECO:0000313" key="5">
    <source>
        <dbReference type="Proteomes" id="UP000447434"/>
    </source>
</evidence>
<comment type="caution">
    <text evidence="4">The sequence shown here is derived from an EMBL/GenBank/DDBJ whole genome shotgun (WGS) entry which is preliminary data.</text>
</comment>
<feature type="compositionally biased region" description="Polar residues" evidence="1">
    <location>
        <begin position="342"/>
        <end position="389"/>
    </location>
</feature>
<evidence type="ECO:0000256" key="1">
    <source>
        <dbReference type="SAM" id="MobiDB-lite"/>
    </source>
</evidence>